<dbReference type="Proteomes" id="UP001412239">
    <property type="component" value="Unassembled WGS sequence"/>
</dbReference>
<gene>
    <name evidence="6" type="ORF">GSTUAT00000493001</name>
</gene>
<evidence type="ECO:0000313" key="6">
    <source>
        <dbReference type="EMBL" id="CUS15442.1"/>
    </source>
</evidence>
<comment type="subcellular location">
    <subcellularLocation>
        <location evidence="1">Membrane</location>
        <topology evidence="1">Multi-pass membrane protein</topology>
    </subcellularLocation>
</comment>
<dbReference type="AlphaFoldDB" id="A0A292Q6K6"/>
<dbReference type="GO" id="GO:0004252">
    <property type="term" value="F:serine-type endopeptidase activity"/>
    <property type="evidence" value="ECO:0007669"/>
    <property type="project" value="TreeGrafter"/>
</dbReference>
<evidence type="ECO:0000256" key="3">
    <source>
        <dbReference type="ARBA" id="ARBA00022989"/>
    </source>
</evidence>
<accession>A0A292Q6K6</accession>
<evidence type="ECO:0000256" key="2">
    <source>
        <dbReference type="ARBA" id="ARBA00022692"/>
    </source>
</evidence>
<evidence type="ECO:0008006" key="8">
    <source>
        <dbReference type="Google" id="ProtNLM"/>
    </source>
</evidence>
<name>A0A292Q6K6_9PEZI</name>
<evidence type="ECO:0000256" key="5">
    <source>
        <dbReference type="SAM" id="Phobius"/>
    </source>
</evidence>
<proteinExistence type="predicted"/>
<keyword evidence="4 5" id="KW-0472">Membrane</keyword>
<dbReference type="EMBL" id="LN890947">
    <property type="protein sequence ID" value="CUS15442.1"/>
    <property type="molecule type" value="Genomic_DNA"/>
</dbReference>
<feature type="transmembrane region" description="Helical" evidence="5">
    <location>
        <begin position="87"/>
        <end position="110"/>
    </location>
</feature>
<evidence type="ECO:0000313" key="7">
    <source>
        <dbReference type="Proteomes" id="UP001412239"/>
    </source>
</evidence>
<evidence type="ECO:0000256" key="4">
    <source>
        <dbReference type="ARBA" id="ARBA00023136"/>
    </source>
</evidence>
<protein>
    <recommendedName>
        <fullName evidence="8">Peptidase S54 rhomboid domain-containing protein</fullName>
    </recommendedName>
</protein>
<feature type="transmembrane region" description="Helical" evidence="5">
    <location>
        <begin position="14"/>
        <end position="31"/>
    </location>
</feature>
<dbReference type="GO" id="GO:0016020">
    <property type="term" value="C:membrane"/>
    <property type="evidence" value="ECO:0007669"/>
    <property type="project" value="UniProtKB-SubCell"/>
</dbReference>
<keyword evidence="3 5" id="KW-1133">Transmembrane helix</keyword>
<keyword evidence="2 5" id="KW-0812">Transmembrane</keyword>
<dbReference type="SUPFAM" id="SSF144091">
    <property type="entry name" value="Rhomboid-like"/>
    <property type="match status" value="1"/>
</dbReference>
<feature type="transmembrane region" description="Helical" evidence="5">
    <location>
        <begin position="52"/>
        <end position="75"/>
    </location>
</feature>
<dbReference type="InterPro" id="IPR035952">
    <property type="entry name" value="Rhomboid-like_sf"/>
</dbReference>
<dbReference type="PANTHER" id="PTHR43066">
    <property type="entry name" value="RHOMBOID-RELATED PROTEIN"/>
    <property type="match status" value="1"/>
</dbReference>
<dbReference type="PANTHER" id="PTHR43066:SF21">
    <property type="entry name" value="UBIQUITIN-ASSOCIATED DOMAIN-CONTAINING PROTEIN 2"/>
    <property type="match status" value="1"/>
</dbReference>
<keyword evidence="7" id="KW-1185">Reference proteome</keyword>
<reference evidence="6" key="1">
    <citation type="submission" date="2015-10" db="EMBL/GenBank/DDBJ databases">
        <authorList>
            <person name="Regsiter A."/>
            <person name="william w."/>
        </authorList>
    </citation>
    <scope>NUCLEOTIDE SEQUENCE</scope>
    <source>
        <strain evidence="6">Montdore</strain>
    </source>
</reference>
<organism evidence="6 7">
    <name type="scientific">Tuber aestivum</name>
    <name type="common">summer truffle</name>
    <dbReference type="NCBI Taxonomy" id="59557"/>
    <lineage>
        <taxon>Eukaryota</taxon>
        <taxon>Fungi</taxon>
        <taxon>Dikarya</taxon>
        <taxon>Ascomycota</taxon>
        <taxon>Pezizomycotina</taxon>
        <taxon>Pezizomycetes</taxon>
        <taxon>Pezizales</taxon>
        <taxon>Tuberaceae</taxon>
        <taxon>Tuber</taxon>
    </lineage>
</organism>
<sequence length="261" mass="29568">MQQSGFRSAPVSQALLYFIVASSLLASILDIKHYFHIQIIPHLWVHRQVWRIFIWQTCYANAGELLFGALVIYHLRAIERLFGTRKYASFLTYCFVATNIAAPLLLAAVFRPLTFGQMNYLPPGPTPILFAALAQYHAVIPGVYKFRLLTSTNSDGEEGPGITLSDKFYVYLLSTQLALCQPPGSLLSVAVGWIVGYAWRMDLLPRSKWRIPKWLFKDSQGAEFENLRRRLREGEGVADANQGTGQRPLVRQILDQFRGAF</sequence>
<evidence type="ECO:0000256" key="1">
    <source>
        <dbReference type="ARBA" id="ARBA00004141"/>
    </source>
</evidence>